<dbReference type="EMBL" id="VGLS01000196">
    <property type="protein sequence ID" value="MBM3223772.1"/>
    <property type="molecule type" value="Genomic_DNA"/>
</dbReference>
<name>A0A937VZC5_UNCTE</name>
<proteinExistence type="predicted"/>
<comment type="caution">
    <text evidence="1">The sequence shown here is derived from an EMBL/GenBank/DDBJ whole genome shotgun (WGS) entry which is preliminary data.</text>
</comment>
<dbReference type="PANTHER" id="PTHR42905">
    <property type="entry name" value="PHOSPHOENOLPYRUVATE CARBOXYLASE"/>
    <property type="match status" value="1"/>
</dbReference>
<dbReference type="Pfam" id="PF13714">
    <property type="entry name" value="PEP_mutase"/>
    <property type="match status" value="1"/>
</dbReference>
<gene>
    <name evidence="1" type="ORF">FJZ47_08240</name>
</gene>
<dbReference type="GO" id="GO:0016833">
    <property type="term" value="F:oxo-acid-lyase activity"/>
    <property type="evidence" value="ECO:0007669"/>
    <property type="project" value="UniProtKB-ARBA"/>
</dbReference>
<reference evidence="1" key="1">
    <citation type="submission" date="2019-03" db="EMBL/GenBank/DDBJ databases">
        <title>Lake Tanganyika Metagenome-Assembled Genomes (MAGs).</title>
        <authorList>
            <person name="Tran P."/>
        </authorList>
    </citation>
    <scope>NUCLEOTIDE SEQUENCE</scope>
    <source>
        <strain evidence="1">K_DeepCast_65m_m2_066</strain>
    </source>
</reference>
<dbReference type="Proteomes" id="UP000712673">
    <property type="component" value="Unassembled WGS sequence"/>
</dbReference>
<dbReference type="CDD" id="cd00377">
    <property type="entry name" value="ICL_PEPM"/>
    <property type="match status" value="1"/>
</dbReference>
<evidence type="ECO:0000313" key="1">
    <source>
        <dbReference type="EMBL" id="MBM3223772.1"/>
    </source>
</evidence>
<accession>A0A937VZC5</accession>
<evidence type="ECO:0000313" key="2">
    <source>
        <dbReference type="Proteomes" id="UP000712673"/>
    </source>
</evidence>
<dbReference type="InterPro" id="IPR039556">
    <property type="entry name" value="ICL/PEPM"/>
</dbReference>
<dbReference type="AlphaFoldDB" id="A0A937VZC5"/>
<dbReference type="PANTHER" id="PTHR42905:SF5">
    <property type="entry name" value="CARBOXYVINYL-CARBOXYPHOSPHONATE PHOSPHORYLMUTASE, CHLOROPLASTIC"/>
    <property type="match status" value="1"/>
</dbReference>
<dbReference type="SUPFAM" id="SSF51621">
    <property type="entry name" value="Phosphoenolpyruvate/pyruvate domain"/>
    <property type="match status" value="1"/>
</dbReference>
<keyword evidence="1" id="KW-0456">Lyase</keyword>
<organism evidence="1 2">
    <name type="scientific">Tectimicrobiota bacterium</name>
    <dbReference type="NCBI Taxonomy" id="2528274"/>
    <lineage>
        <taxon>Bacteria</taxon>
        <taxon>Pseudomonadati</taxon>
        <taxon>Nitrospinota/Tectimicrobiota group</taxon>
        <taxon>Candidatus Tectimicrobiota</taxon>
    </lineage>
</organism>
<protein>
    <submittedName>
        <fullName evidence="1">Isocitrate lyase/PEP mutase family protein</fullName>
    </submittedName>
</protein>
<sequence length="297" mass="32368">MTVHNFGVQQPVTALRTTTRLRQMLRSGTMVAAPFVLNAFHAQIAASAGFQAVYMTGFGTAAERGYPDVGLVTQTEMVQNARYIASAVDVPVLCDADTGYGNAINVTRTIREYEAAGVAGCHIEDQVFPKKCGFFEGKLVIPLEEHVQKIRAALAARRDPDFVVIARTDALAVNGWDDVVQRCRAYCEAGADLIFVDGIKTVEDLRTYAQALPDLPKMYNGMLLPIPEVERLGFRVMITGGTIGVICKAVQEAMHELQATGIVSASRLASRDEVTKVLGLAHVYELEHMYGNEMARA</sequence>
<dbReference type="InterPro" id="IPR040442">
    <property type="entry name" value="Pyrv_kinase-like_dom_sf"/>
</dbReference>
<dbReference type="Gene3D" id="3.20.20.60">
    <property type="entry name" value="Phosphoenolpyruvate-binding domains"/>
    <property type="match status" value="1"/>
</dbReference>
<dbReference type="InterPro" id="IPR015813">
    <property type="entry name" value="Pyrv/PenolPyrv_kinase-like_dom"/>
</dbReference>